<feature type="compositionally biased region" description="Polar residues" evidence="1">
    <location>
        <begin position="120"/>
        <end position="130"/>
    </location>
</feature>
<feature type="compositionally biased region" description="Low complexity" evidence="1">
    <location>
        <begin position="416"/>
        <end position="433"/>
    </location>
</feature>
<feature type="region of interest" description="Disordered" evidence="1">
    <location>
        <begin position="109"/>
        <end position="292"/>
    </location>
</feature>
<accession>A0ABR0LSI0</accession>
<reference evidence="2 3" key="1">
    <citation type="submission" date="2023-08" db="EMBL/GenBank/DDBJ databases">
        <title>Black Yeasts Isolated from many extreme environments.</title>
        <authorList>
            <person name="Coleine C."/>
            <person name="Stajich J.E."/>
            <person name="Selbmann L."/>
        </authorList>
    </citation>
    <scope>NUCLEOTIDE SEQUENCE [LARGE SCALE GENOMIC DNA]</scope>
    <source>
        <strain evidence="2 3">CCFEE 536</strain>
    </source>
</reference>
<proteinExistence type="predicted"/>
<sequence>MFSPSRAPSVHRRKDSAGTYDAHGKKPTPRGQPSASASQHPIRPGADLDDGRSPTRLPLPSVGALAGVQSREKRRSLLPQWSGIGASQAAYTTSDVDVDNEQAAAGAQQAVEGQARDEAFTTNTDTNEITPGSVDRSGLNGKPLFLKRADQEKDTSMPPPSGLGRTQSIRKPTSIGQPSRSTTVLTHARNASATSGTAASESVARMQSSSSTSTVKQSRPDSSTSSASRKSLSIRSTDVPSQKAYVSRTRTSVEATRHGFSRIENEAGAALSAESIPKSNPSNPVGHRRPMGSRDGVSSLVAGTSTHIRVNAEQAANVNARPMRDGVKNSLVPTTAAVDSGIRRSASTATGHNRQWSRSSTSDRDVTGPVLPDGPNFGRSASIATRRAGSTDSGPSKPGVTASNTSRRRQQRFSPKKPSQIKPPISSIIAPSIRSTSNAQPGPMDFSLQTELLQLHLLHLHAAEVERDWQLSAKKHLHRKFLNTATAHQRMRSKEREAAERTNLLAIREWTTGTPGHGAAENVQCLAEVLKELTALTEPEGRCTRLVLAFAAWHRRSEEVRKSRNGDDGADDAPDESGLAFVDGLDAAWHSEHAALTRKTSLLSCQFKGLPQPMQGSSLAAIVSACRQLLAGEVEQLRIMPALEAAWLARERAWVEKSLADIAGNIESAVAEIGEPAWRRL</sequence>
<name>A0ABR0LSI0_9PEZI</name>
<feature type="compositionally biased region" description="Polar residues" evidence="1">
    <location>
        <begin position="345"/>
        <end position="360"/>
    </location>
</feature>
<feature type="region of interest" description="Disordered" evidence="1">
    <location>
        <begin position="325"/>
        <end position="442"/>
    </location>
</feature>
<feature type="compositionally biased region" description="Basic residues" evidence="1">
    <location>
        <begin position="406"/>
        <end position="415"/>
    </location>
</feature>
<keyword evidence="3" id="KW-1185">Reference proteome</keyword>
<protein>
    <submittedName>
        <fullName evidence="2">Uncharacterized protein</fullName>
    </submittedName>
</protein>
<comment type="caution">
    <text evidence="2">The sequence shown here is derived from an EMBL/GenBank/DDBJ whole genome shotgun (WGS) entry which is preliminary data.</text>
</comment>
<organism evidence="2 3">
    <name type="scientific">Cryomyces antarcticus</name>
    <dbReference type="NCBI Taxonomy" id="329879"/>
    <lineage>
        <taxon>Eukaryota</taxon>
        <taxon>Fungi</taxon>
        <taxon>Dikarya</taxon>
        <taxon>Ascomycota</taxon>
        <taxon>Pezizomycotina</taxon>
        <taxon>Dothideomycetes</taxon>
        <taxon>Dothideomycetes incertae sedis</taxon>
        <taxon>Cryomyces</taxon>
    </lineage>
</organism>
<gene>
    <name evidence="2" type="ORF">LTR16_000072</name>
</gene>
<evidence type="ECO:0000313" key="3">
    <source>
        <dbReference type="Proteomes" id="UP001357485"/>
    </source>
</evidence>
<feature type="compositionally biased region" description="Polar residues" evidence="1">
    <location>
        <begin position="164"/>
        <end position="185"/>
    </location>
</feature>
<feature type="region of interest" description="Disordered" evidence="1">
    <location>
        <begin position="1"/>
        <end position="97"/>
    </location>
</feature>
<evidence type="ECO:0000256" key="1">
    <source>
        <dbReference type="SAM" id="MobiDB-lite"/>
    </source>
</evidence>
<evidence type="ECO:0000313" key="2">
    <source>
        <dbReference type="EMBL" id="KAK5202179.1"/>
    </source>
</evidence>
<feature type="compositionally biased region" description="Low complexity" evidence="1">
    <location>
        <begin position="188"/>
        <end position="236"/>
    </location>
</feature>
<dbReference type="Proteomes" id="UP001357485">
    <property type="component" value="Unassembled WGS sequence"/>
</dbReference>
<dbReference type="EMBL" id="JAVRRA010016413">
    <property type="protein sequence ID" value="KAK5202179.1"/>
    <property type="molecule type" value="Genomic_DNA"/>
</dbReference>
<feature type="compositionally biased region" description="Basic and acidic residues" evidence="1">
    <location>
        <begin position="255"/>
        <end position="265"/>
    </location>
</feature>